<dbReference type="Proteomes" id="UP001203069">
    <property type="component" value="Unassembled WGS sequence"/>
</dbReference>
<comment type="caution">
    <text evidence="1">The sequence shown here is derived from an EMBL/GenBank/DDBJ whole genome shotgun (WGS) entry which is preliminary data.</text>
</comment>
<reference evidence="1 2" key="1">
    <citation type="submission" date="2022-02" db="EMBL/GenBank/DDBJ databases">
        <title>Description of Brenneria tiliae sp. nov. isolated from symptomatic Tilia x moltkei and Tilia x europaea trees in the UK.</title>
        <authorList>
            <person name="Kile H."/>
        </authorList>
    </citation>
    <scope>NUCLEOTIDE SEQUENCE [LARGE SCALE GENOMIC DNA]</scope>
    <source>
        <strain evidence="1 2">MC1SB4.1</strain>
    </source>
</reference>
<accession>A0ABT0N1G2</accession>
<proteinExistence type="predicted"/>
<dbReference type="RefSeq" id="WP_249246363.1">
    <property type="nucleotide sequence ID" value="NZ_JAKPBZ010000116.1"/>
</dbReference>
<keyword evidence="2" id="KW-1185">Reference proteome</keyword>
<name>A0ABT0N1G2_9GAMM</name>
<gene>
    <name evidence="1" type="ORF">MFP26_22225</name>
</gene>
<organism evidence="1 2">
    <name type="scientific">Brenneria tiliae</name>
    <dbReference type="NCBI Taxonomy" id="2914984"/>
    <lineage>
        <taxon>Bacteria</taxon>
        <taxon>Pseudomonadati</taxon>
        <taxon>Pseudomonadota</taxon>
        <taxon>Gammaproteobacteria</taxon>
        <taxon>Enterobacterales</taxon>
        <taxon>Pectobacteriaceae</taxon>
        <taxon>Brenneria</taxon>
    </lineage>
</organism>
<sequence length="127" mass="14357">MFEPVSVFDIALGMTLADHHMIPYGSATLWYTFSSPRQMEIVMVQQIKVVRKHQRKSAIDDNKTLMQLGARASRQAIKDALNSGVSITYIQDGHIVRQAPDGTTEEIKSTKNQETIKLKELLCHTRT</sequence>
<protein>
    <submittedName>
        <fullName evidence="1">Uncharacterized protein</fullName>
    </submittedName>
</protein>
<evidence type="ECO:0000313" key="2">
    <source>
        <dbReference type="Proteomes" id="UP001203069"/>
    </source>
</evidence>
<dbReference type="EMBL" id="JAKPBZ010000116">
    <property type="protein sequence ID" value="MCL2895393.1"/>
    <property type="molecule type" value="Genomic_DNA"/>
</dbReference>
<evidence type="ECO:0000313" key="1">
    <source>
        <dbReference type="EMBL" id="MCL2895393.1"/>
    </source>
</evidence>